<dbReference type="Pfam" id="PF04083">
    <property type="entry name" value="Abhydro_lipase"/>
    <property type="match status" value="1"/>
</dbReference>
<feature type="active site" description="Charge relay system" evidence="3">
    <location>
        <position position="398"/>
    </location>
</feature>
<sequence>MDIHKYNIVFIIGAIYITFLEHHVSTLPAARQDTLESYSNSNIRSFKKALGYDEETYLNFTELATKYGYRTEEHTITTEDGYILKAFRILTNCQEPYKRPPVLLMHGVFDSSDVWIIAGKDIGIGYLLADYCYDVWALNHRGNKYSRKHVYYNPDTDMEFWNYSFDEHGNFDIPATIDYIIQVTKHKKLSYIGHSQGTTDFFAMASLKPEYNEKIRVSIQLAPVAWMTNIFNPILKVISPATHLLKIFLDSSGNSELLSENHLIQLMFEMLCQVVSKSFCISTLHATTGYEDGSIPTKTLVLAFSHVLSGTSSKSLAHFGQVIKSKHFQRYDEGTKGNVKRYGTPTPPKYNVSLITSPVVLICAENDWVSSLKDIDILSSKLSNLVEKYVVPEPKWSHHNHVWSTKLPNYVFPKIIEYLDKFN</sequence>
<dbReference type="InterPro" id="IPR029058">
    <property type="entry name" value="AB_hydrolase_fold"/>
</dbReference>
<dbReference type="InterPro" id="IPR006693">
    <property type="entry name" value="AB_hydrolase_lipase"/>
</dbReference>
<evidence type="ECO:0000313" key="5">
    <source>
        <dbReference type="Proteomes" id="UP001652740"/>
    </source>
</evidence>
<evidence type="ECO:0000256" key="3">
    <source>
        <dbReference type="PIRSR" id="PIRSR000862-1"/>
    </source>
</evidence>
<dbReference type="GO" id="GO:0016788">
    <property type="term" value="F:hydrolase activity, acting on ester bonds"/>
    <property type="evidence" value="ECO:0007669"/>
    <property type="project" value="InterPro"/>
</dbReference>
<dbReference type="SUPFAM" id="SSF53474">
    <property type="entry name" value="alpha/beta-Hydrolases"/>
    <property type="match status" value="1"/>
</dbReference>
<proteinExistence type="inferred from homology"/>
<dbReference type="Proteomes" id="UP001652740">
    <property type="component" value="Unplaced"/>
</dbReference>
<dbReference type="GO" id="GO:0016042">
    <property type="term" value="P:lipid catabolic process"/>
    <property type="evidence" value="ECO:0007669"/>
    <property type="project" value="UniProtKB-KW"/>
</dbReference>
<evidence type="ECO:0000256" key="1">
    <source>
        <dbReference type="ARBA" id="ARBA00010701"/>
    </source>
</evidence>
<reference evidence="6" key="1">
    <citation type="submission" date="2025-08" db="UniProtKB">
        <authorList>
            <consortium name="RefSeq"/>
        </authorList>
    </citation>
    <scope>IDENTIFICATION</scope>
    <source>
        <tissue evidence="6">Whole larvae</tissue>
    </source>
</reference>
<dbReference type="RefSeq" id="XP_026764551.2">
    <property type="nucleotide sequence ID" value="XM_026908750.3"/>
</dbReference>
<accession>A0A6J1X491</accession>
<dbReference type="PANTHER" id="PTHR11005">
    <property type="entry name" value="LYSOSOMAL ACID LIPASE-RELATED"/>
    <property type="match status" value="1"/>
</dbReference>
<keyword evidence="2" id="KW-0443">Lipid metabolism</keyword>
<dbReference type="AlphaFoldDB" id="A0A6J1X491"/>
<gene>
    <name evidence="6" type="primary">LOC113522910</name>
</gene>
<evidence type="ECO:0000259" key="4">
    <source>
        <dbReference type="Pfam" id="PF04083"/>
    </source>
</evidence>
<dbReference type="KEGG" id="gmw:113522910"/>
<feature type="domain" description="Partial AB-hydrolase lipase" evidence="4">
    <location>
        <begin position="61"/>
        <end position="118"/>
    </location>
</feature>
<dbReference type="PIRSF" id="PIRSF000862">
    <property type="entry name" value="Steryl_ester_lip"/>
    <property type="match status" value="1"/>
</dbReference>
<evidence type="ECO:0000313" key="6">
    <source>
        <dbReference type="RefSeq" id="XP_026764551.2"/>
    </source>
</evidence>
<keyword evidence="2" id="KW-0378">Hydrolase</keyword>
<keyword evidence="2" id="KW-0442">Lipid degradation</keyword>
<comment type="similarity">
    <text evidence="1 2">Belongs to the AB hydrolase superfamily. Lipase family.</text>
</comment>
<protein>
    <recommendedName>
        <fullName evidence="2">Lipase</fullName>
    </recommendedName>
</protein>
<evidence type="ECO:0000256" key="2">
    <source>
        <dbReference type="PIRNR" id="PIRNR000862"/>
    </source>
</evidence>
<name>A0A6J1X491_GALME</name>
<dbReference type="Gene3D" id="3.40.50.1820">
    <property type="entry name" value="alpha/beta hydrolase"/>
    <property type="match status" value="1"/>
</dbReference>
<keyword evidence="5" id="KW-1185">Reference proteome</keyword>
<dbReference type="InParanoid" id="A0A6J1X491"/>
<feature type="active site" description="Charge relay system" evidence="3">
    <location>
        <position position="367"/>
    </location>
</feature>
<dbReference type="InterPro" id="IPR025483">
    <property type="entry name" value="Lipase_euk"/>
</dbReference>
<organism evidence="5 6">
    <name type="scientific">Galleria mellonella</name>
    <name type="common">Greater wax moth</name>
    <dbReference type="NCBI Taxonomy" id="7137"/>
    <lineage>
        <taxon>Eukaryota</taxon>
        <taxon>Metazoa</taxon>
        <taxon>Ecdysozoa</taxon>
        <taxon>Arthropoda</taxon>
        <taxon>Hexapoda</taxon>
        <taxon>Insecta</taxon>
        <taxon>Pterygota</taxon>
        <taxon>Neoptera</taxon>
        <taxon>Endopterygota</taxon>
        <taxon>Lepidoptera</taxon>
        <taxon>Glossata</taxon>
        <taxon>Ditrysia</taxon>
        <taxon>Pyraloidea</taxon>
        <taxon>Pyralidae</taxon>
        <taxon>Galleriinae</taxon>
        <taxon>Galleria</taxon>
    </lineage>
</organism>
<dbReference type="GeneID" id="113522910"/>
<feature type="active site" description="Nucleophile" evidence="3">
    <location>
        <position position="195"/>
    </location>
</feature>